<dbReference type="EMBL" id="AP024613">
    <property type="protein sequence ID" value="BCV44163.1"/>
    <property type="molecule type" value="Genomic_DNA"/>
</dbReference>
<evidence type="ECO:0000313" key="2">
    <source>
        <dbReference type="EMBL" id="BCV44163.1"/>
    </source>
</evidence>
<dbReference type="AlphaFoldDB" id="A0AAD1NLL8"/>
<feature type="domain" description="SHOCT" evidence="1">
    <location>
        <begin position="90"/>
        <end position="117"/>
    </location>
</feature>
<dbReference type="Proteomes" id="UP000825078">
    <property type="component" value="Chromosome"/>
</dbReference>
<organism evidence="2 3">
    <name type="scientific">Shewanella algae</name>
    <dbReference type="NCBI Taxonomy" id="38313"/>
    <lineage>
        <taxon>Bacteria</taxon>
        <taxon>Pseudomonadati</taxon>
        <taxon>Pseudomonadota</taxon>
        <taxon>Gammaproteobacteria</taxon>
        <taxon>Alteromonadales</taxon>
        <taxon>Shewanellaceae</taxon>
        <taxon>Shewanella</taxon>
    </lineage>
</organism>
<sequence>MLRSDIPDSNAYRIFHQGATGFVSVQSVRASAESRAIAFYNNKNRRFELLRERISTGMHIAGNFPRAELVFACLENDENNALGTQMNKFDELRELKSLFDEGVLTETEYEQEKAKILAH</sequence>
<evidence type="ECO:0000313" key="3">
    <source>
        <dbReference type="Proteomes" id="UP000825078"/>
    </source>
</evidence>
<gene>
    <name evidence="2" type="ORF">TUM17379_11810</name>
</gene>
<proteinExistence type="predicted"/>
<dbReference type="Pfam" id="PF09851">
    <property type="entry name" value="SHOCT"/>
    <property type="match status" value="1"/>
</dbReference>
<dbReference type="InterPro" id="IPR018649">
    <property type="entry name" value="SHOCT"/>
</dbReference>
<protein>
    <recommendedName>
        <fullName evidence="1">SHOCT domain-containing protein</fullName>
    </recommendedName>
</protein>
<reference evidence="2" key="1">
    <citation type="submission" date="2021-05" db="EMBL/GenBank/DDBJ databases">
        <title>Molecular characterization for Shewanella algae harboring chromosomal blaOXA-55-like strains isolated from clinical and environment sample.</title>
        <authorList>
            <person name="Ohama Y."/>
            <person name="Aoki K."/>
            <person name="Harada S."/>
            <person name="Moriya K."/>
            <person name="Ishii Y."/>
            <person name="Tateda K."/>
        </authorList>
    </citation>
    <scope>NUCLEOTIDE SEQUENCE</scope>
    <source>
        <strain evidence="2">TUM17379</strain>
    </source>
</reference>
<name>A0AAD1NLL8_9GAMM</name>
<accession>A0AAD1NLL8</accession>
<evidence type="ECO:0000259" key="1">
    <source>
        <dbReference type="Pfam" id="PF09851"/>
    </source>
</evidence>